<dbReference type="EMBL" id="ACPB03017625">
    <property type="status" value="NOT_ANNOTATED_CDS"/>
    <property type="molecule type" value="Genomic_DNA"/>
</dbReference>
<keyword evidence="2" id="KW-1185">Reference proteome</keyword>
<dbReference type="EnsemblMetazoa" id="RPRC006722-RA">
    <property type="protein sequence ID" value="RPRC006722-PA"/>
    <property type="gene ID" value="RPRC006722"/>
</dbReference>
<protein>
    <submittedName>
        <fullName evidence="1">Uncharacterized protein</fullName>
    </submittedName>
</protein>
<evidence type="ECO:0000313" key="1">
    <source>
        <dbReference type="EnsemblMetazoa" id="RPRC006722-PA"/>
    </source>
</evidence>
<name>T1HRQ2_RHOPR</name>
<proteinExistence type="predicted"/>
<dbReference type="VEuPathDB" id="VectorBase:RPRC006722"/>
<sequence length="340" mass="40595">MKDNKKELEIENSVLEEILSRLDYVKKMEDAIANKMVKQFKINSYRRKQSTFDPGRMKKTIAHTNTEINLELNAAKKSLEADISECDKGKIERLKFIREIKRKYRQIQKDILERQEIIQKWDEIKNEQVEEIRSTRKEIEQLYRQCVELIDINNVTKTLKQLAIEFYDQYYSYYKYVMDVIQNYRDEVSYDEFKKFMEANYHSTLDTDFAAFVEELNEANEAFNDLKTGILKEYKTGLHECLDLFSKFMDQENSCSDYKNELKESKELINKETIEQKCALNGLDQLNQFFKTYFPKHLFKNIDHDSLEGKFEIVKKGYEAIYAVCKSVEKDKTIKKILVK</sequence>
<dbReference type="RefSeq" id="XP_073993333.1">
    <property type="nucleotide sequence ID" value="XM_074137232.1"/>
</dbReference>
<accession>T1HRQ2</accession>
<organism evidence="1 2">
    <name type="scientific">Rhodnius prolixus</name>
    <name type="common">Triatomid bug</name>
    <dbReference type="NCBI Taxonomy" id="13249"/>
    <lineage>
        <taxon>Eukaryota</taxon>
        <taxon>Metazoa</taxon>
        <taxon>Ecdysozoa</taxon>
        <taxon>Arthropoda</taxon>
        <taxon>Hexapoda</taxon>
        <taxon>Insecta</taxon>
        <taxon>Pterygota</taxon>
        <taxon>Neoptera</taxon>
        <taxon>Paraneoptera</taxon>
        <taxon>Hemiptera</taxon>
        <taxon>Heteroptera</taxon>
        <taxon>Panheteroptera</taxon>
        <taxon>Cimicomorpha</taxon>
        <taxon>Reduviidae</taxon>
        <taxon>Triatominae</taxon>
        <taxon>Rhodnius</taxon>
    </lineage>
</organism>
<dbReference type="InParanoid" id="T1HRQ2"/>
<dbReference type="Proteomes" id="UP000015103">
    <property type="component" value="Unassembled WGS sequence"/>
</dbReference>
<dbReference type="HOGENOM" id="CLU_817142_0_0_1"/>
<dbReference type="EMBL" id="ACPB03017626">
    <property type="status" value="NOT_ANNOTATED_CDS"/>
    <property type="molecule type" value="Genomic_DNA"/>
</dbReference>
<reference evidence="1" key="1">
    <citation type="submission" date="2015-05" db="UniProtKB">
        <authorList>
            <consortium name="EnsemblMetazoa"/>
        </authorList>
    </citation>
    <scope>IDENTIFICATION</scope>
</reference>
<evidence type="ECO:0000313" key="2">
    <source>
        <dbReference type="Proteomes" id="UP000015103"/>
    </source>
</evidence>
<dbReference type="EMBL" id="ACPB03017624">
    <property type="status" value="NOT_ANNOTATED_CDS"/>
    <property type="molecule type" value="Genomic_DNA"/>
</dbReference>
<dbReference type="AlphaFoldDB" id="T1HRQ2"/>
<dbReference type="GeneID" id="141458783"/>